<dbReference type="PANTHER" id="PTHR42673:SF4">
    <property type="entry name" value="MALEYLACETOACETATE ISOMERASE"/>
    <property type="match status" value="1"/>
</dbReference>
<dbReference type="Gene3D" id="1.20.1050.10">
    <property type="match status" value="1"/>
</dbReference>
<dbReference type="Gene3D" id="3.40.30.10">
    <property type="entry name" value="Glutaredoxin"/>
    <property type="match status" value="1"/>
</dbReference>
<gene>
    <name evidence="2" type="ORF">GCM10007053_07440</name>
</gene>
<dbReference type="InterPro" id="IPR036249">
    <property type="entry name" value="Thioredoxin-like_sf"/>
</dbReference>
<organism evidence="2 3">
    <name type="scientific">Parahalioglobus pacificus</name>
    <dbReference type="NCBI Taxonomy" id="930806"/>
    <lineage>
        <taxon>Bacteria</taxon>
        <taxon>Pseudomonadati</taxon>
        <taxon>Pseudomonadota</taxon>
        <taxon>Gammaproteobacteria</taxon>
        <taxon>Cellvibrionales</taxon>
        <taxon>Halieaceae</taxon>
        <taxon>Parahalioglobus</taxon>
    </lineage>
</organism>
<accession>A0A918XEQ7</accession>
<dbReference type="GO" id="GO:0016034">
    <property type="term" value="F:maleylacetoacetate isomerase activity"/>
    <property type="evidence" value="ECO:0007669"/>
    <property type="project" value="TreeGrafter"/>
</dbReference>
<dbReference type="Pfam" id="PF13409">
    <property type="entry name" value="GST_N_2"/>
    <property type="match status" value="1"/>
</dbReference>
<evidence type="ECO:0000259" key="1">
    <source>
        <dbReference type="PROSITE" id="PS50404"/>
    </source>
</evidence>
<dbReference type="AlphaFoldDB" id="A0A918XEQ7"/>
<comment type="caution">
    <text evidence="2">The sequence shown here is derived from an EMBL/GenBank/DDBJ whole genome shotgun (WGS) entry which is preliminary data.</text>
</comment>
<dbReference type="SUPFAM" id="SSF52833">
    <property type="entry name" value="Thioredoxin-like"/>
    <property type="match status" value="1"/>
</dbReference>
<dbReference type="EMBL" id="BMYM01000001">
    <property type="protein sequence ID" value="GHD28245.1"/>
    <property type="molecule type" value="Genomic_DNA"/>
</dbReference>
<dbReference type="SUPFAM" id="SSF47616">
    <property type="entry name" value="GST C-terminal domain-like"/>
    <property type="match status" value="1"/>
</dbReference>
<sequence length="221" mass="24592">MEDLTLVIGNRNYSSWSLRAWLALAHADVEFETVLLPLDTPQFFERIGEYSSSGRVPVLWHDGVCIWDSLAIGEYVNEQFASGGLWPEDSASRAMGRSMASEMHSSFIALRNALPMNIRASRVVRLDEATQSDINRVFTLWADARAAHADVGPFLLGQYTLLDAMFAPVVSRFKTYDIALPDDLEDYGKAVLADTAMVQWTAEALQETDIVDADEAGEPRE</sequence>
<proteinExistence type="predicted"/>
<dbReference type="Proteomes" id="UP000644693">
    <property type="component" value="Unassembled WGS sequence"/>
</dbReference>
<dbReference type="InterPro" id="IPR036282">
    <property type="entry name" value="Glutathione-S-Trfase_C_sf"/>
</dbReference>
<protein>
    <submittedName>
        <fullName evidence="2">Glutathione S-transferase</fullName>
    </submittedName>
</protein>
<dbReference type="RefSeq" id="WP_189475243.1">
    <property type="nucleotide sequence ID" value="NZ_BMYM01000001.1"/>
</dbReference>
<reference evidence="2" key="1">
    <citation type="journal article" date="2014" name="Int. J. Syst. Evol. Microbiol.">
        <title>Complete genome sequence of Corynebacterium casei LMG S-19264T (=DSM 44701T), isolated from a smear-ripened cheese.</title>
        <authorList>
            <consortium name="US DOE Joint Genome Institute (JGI-PGF)"/>
            <person name="Walter F."/>
            <person name="Albersmeier A."/>
            <person name="Kalinowski J."/>
            <person name="Ruckert C."/>
        </authorList>
    </citation>
    <scope>NUCLEOTIDE SEQUENCE</scope>
    <source>
        <strain evidence="2">KCTC 23430</strain>
    </source>
</reference>
<dbReference type="PANTHER" id="PTHR42673">
    <property type="entry name" value="MALEYLACETOACETATE ISOMERASE"/>
    <property type="match status" value="1"/>
</dbReference>
<dbReference type="CDD" id="cd03194">
    <property type="entry name" value="GST_C_3"/>
    <property type="match status" value="1"/>
</dbReference>
<evidence type="ECO:0000313" key="3">
    <source>
        <dbReference type="Proteomes" id="UP000644693"/>
    </source>
</evidence>
<dbReference type="PROSITE" id="PS50404">
    <property type="entry name" value="GST_NTER"/>
    <property type="match status" value="1"/>
</dbReference>
<feature type="domain" description="GST N-terminal" evidence="1">
    <location>
        <begin position="4"/>
        <end position="84"/>
    </location>
</feature>
<keyword evidence="3" id="KW-1185">Reference proteome</keyword>
<evidence type="ECO:0000313" key="2">
    <source>
        <dbReference type="EMBL" id="GHD28245.1"/>
    </source>
</evidence>
<dbReference type="CDD" id="cd03043">
    <property type="entry name" value="GST_N_1"/>
    <property type="match status" value="1"/>
</dbReference>
<name>A0A918XEQ7_9GAMM</name>
<dbReference type="GO" id="GO:0006559">
    <property type="term" value="P:L-phenylalanine catabolic process"/>
    <property type="evidence" value="ECO:0007669"/>
    <property type="project" value="TreeGrafter"/>
</dbReference>
<dbReference type="GO" id="GO:0006749">
    <property type="term" value="P:glutathione metabolic process"/>
    <property type="evidence" value="ECO:0007669"/>
    <property type="project" value="TreeGrafter"/>
</dbReference>
<dbReference type="InterPro" id="IPR004045">
    <property type="entry name" value="Glutathione_S-Trfase_N"/>
</dbReference>
<dbReference type="GO" id="GO:0004364">
    <property type="term" value="F:glutathione transferase activity"/>
    <property type="evidence" value="ECO:0007669"/>
    <property type="project" value="TreeGrafter"/>
</dbReference>
<reference evidence="2" key="2">
    <citation type="submission" date="2020-09" db="EMBL/GenBank/DDBJ databases">
        <authorList>
            <person name="Sun Q."/>
            <person name="Kim S."/>
        </authorList>
    </citation>
    <scope>NUCLEOTIDE SEQUENCE</scope>
    <source>
        <strain evidence="2">KCTC 23430</strain>
    </source>
</reference>